<dbReference type="AlphaFoldDB" id="A0A5C6ELQ7"/>
<dbReference type="Proteomes" id="UP000318288">
    <property type="component" value="Unassembled WGS sequence"/>
</dbReference>
<feature type="signal peptide" evidence="2">
    <location>
        <begin position="1"/>
        <end position="35"/>
    </location>
</feature>
<evidence type="ECO:0000256" key="1">
    <source>
        <dbReference type="SAM" id="MobiDB-lite"/>
    </source>
</evidence>
<sequence length="300" mass="32362" precursor="true">MNTAMSFRTFETGRYSLAFLATFLFAGQAFHSAQAVDKNSPKRHSKVLYKEGSPYGVVPSQGGASDGSLPPSGYVDPNSGNFRPRAGQQSSSVPIYDKVPGQPGGVYGPLPGQGLYEAGPIIPPNAYDDDAGPYWNEAVDDGFVGDLAVFLQNSTSRVASDYLVVSVKESKLKASVSSATKKFWLSMLERYATDLIQWDKARVSKQAGEVLEDLGLVNDGSSKYTKTFKAAAVTGFSDAMYDFLSKKQNEGKLLLPENSRKSKSTAKVKVKSIKVTSINENTSIAEAMMGQYGEAWILAN</sequence>
<dbReference type="RefSeq" id="WP_146459362.1">
    <property type="nucleotide sequence ID" value="NZ_SJPW01000005.1"/>
</dbReference>
<organism evidence="3 4">
    <name type="scientific">Rubripirellula tenax</name>
    <dbReference type="NCBI Taxonomy" id="2528015"/>
    <lineage>
        <taxon>Bacteria</taxon>
        <taxon>Pseudomonadati</taxon>
        <taxon>Planctomycetota</taxon>
        <taxon>Planctomycetia</taxon>
        <taxon>Pirellulales</taxon>
        <taxon>Pirellulaceae</taxon>
        <taxon>Rubripirellula</taxon>
    </lineage>
</organism>
<feature type="chain" id="PRO_5023001834" evidence="2">
    <location>
        <begin position="36"/>
        <end position="300"/>
    </location>
</feature>
<reference evidence="3 4" key="1">
    <citation type="submission" date="2019-02" db="EMBL/GenBank/DDBJ databases">
        <title>Deep-cultivation of Planctomycetes and their phenomic and genomic characterization uncovers novel biology.</title>
        <authorList>
            <person name="Wiegand S."/>
            <person name="Jogler M."/>
            <person name="Boedeker C."/>
            <person name="Pinto D."/>
            <person name="Vollmers J."/>
            <person name="Rivas-Marin E."/>
            <person name="Kohn T."/>
            <person name="Peeters S.H."/>
            <person name="Heuer A."/>
            <person name="Rast P."/>
            <person name="Oberbeckmann S."/>
            <person name="Bunk B."/>
            <person name="Jeske O."/>
            <person name="Meyerdierks A."/>
            <person name="Storesund J.E."/>
            <person name="Kallscheuer N."/>
            <person name="Luecker S."/>
            <person name="Lage O.M."/>
            <person name="Pohl T."/>
            <person name="Merkel B.J."/>
            <person name="Hornburger P."/>
            <person name="Mueller R.-W."/>
            <person name="Bruemmer F."/>
            <person name="Labrenz M."/>
            <person name="Spormann A.M."/>
            <person name="Op Den Camp H."/>
            <person name="Overmann J."/>
            <person name="Amann R."/>
            <person name="Jetten M.S.M."/>
            <person name="Mascher T."/>
            <person name="Medema M.H."/>
            <person name="Devos D.P."/>
            <person name="Kaster A.-K."/>
            <person name="Ovreas L."/>
            <person name="Rohde M."/>
            <person name="Galperin M.Y."/>
            <person name="Jogler C."/>
        </authorList>
    </citation>
    <scope>NUCLEOTIDE SEQUENCE [LARGE SCALE GENOMIC DNA]</scope>
    <source>
        <strain evidence="3 4">Poly51</strain>
    </source>
</reference>
<keyword evidence="2" id="KW-0732">Signal</keyword>
<evidence type="ECO:0000313" key="4">
    <source>
        <dbReference type="Proteomes" id="UP000318288"/>
    </source>
</evidence>
<evidence type="ECO:0000256" key="2">
    <source>
        <dbReference type="SAM" id="SignalP"/>
    </source>
</evidence>
<feature type="region of interest" description="Disordered" evidence="1">
    <location>
        <begin position="59"/>
        <end position="93"/>
    </location>
</feature>
<proteinExistence type="predicted"/>
<dbReference type="EMBL" id="SJPW01000005">
    <property type="protein sequence ID" value="TWU50663.1"/>
    <property type="molecule type" value="Genomic_DNA"/>
</dbReference>
<protein>
    <submittedName>
        <fullName evidence="3">Uncharacterized protein</fullName>
    </submittedName>
</protein>
<gene>
    <name evidence="3" type="ORF">Poly51_39560</name>
</gene>
<comment type="caution">
    <text evidence="3">The sequence shown here is derived from an EMBL/GenBank/DDBJ whole genome shotgun (WGS) entry which is preliminary data.</text>
</comment>
<name>A0A5C6ELQ7_9BACT</name>
<evidence type="ECO:0000313" key="3">
    <source>
        <dbReference type="EMBL" id="TWU50663.1"/>
    </source>
</evidence>
<accession>A0A5C6ELQ7</accession>
<keyword evidence="4" id="KW-1185">Reference proteome</keyword>